<feature type="domain" description="Methylated-DNA-[protein]-cysteine S-methyltransferase DNA binding" evidence="9">
    <location>
        <begin position="73"/>
        <end position="152"/>
    </location>
</feature>
<dbReference type="InterPro" id="IPR023546">
    <property type="entry name" value="MGMT"/>
</dbReference>
<evidence type="ECO:0000256" key="1">
    <source>
        <dbReference type="ARBA" id="ARBA00001286"/>
    </source>
</evidence>
<evidence type="ECO:0000256" key="2">
    <source>
        <dbReference type="ARBA" id="ARBA00022490"/>
    </source>
</evidence>
<evidence type="ECO:0000259" key="9">
    <source>
        <dbReference type="Pfam" id="PF01035"/>
    </source>
</evidence>
<dbReference type="AlphaFoldDB" id="A0A2P6AR45"/>
<dbReference type="Gene3D" id="1.10.10.10">
    <property type="entry name" value="Winged helix-like DNA-binding domain superfamily/Winged helix DNA-binding domain"/>
    <property type="match status" value="1"/>
</dbReference>
<protein>
    <recommendedName>
        <fullName evidence="8">Methylated-DNA--protein-cysteine methyltransferase</fullName>
        <ecNumber evidence="8">2.1.1.63</ecNumber>
    </recommendedName>
    <alternativeName>
        <fullName evidence="8">6-O-methylguanine-DNA methyltransferase</fullName>
        <shortName evidence="8">MGMT</shortName>
    </alternativeName>
    <alternativeName>
        <fullName evidence="8">O-6-methylguanine-DNA-alkyltransferase</fullName>
    </alternativeName>
</protein>
<comment type="subcellular location">
    <subcellularLocation>
        <location evidence="8">Cytoplasm</location>
    </subcellularLocation>
</comment>
<dbReference type="GO" id="GO:0006307">
    <property type="term" value="P:DNA alkylation repair"/>
    <property type="evidence" value="ECO:0007669"/>
    <property type="project" value="UniProtKB-UniRule"/>
</dbReference>
<dbReference type="CDD" id="cd06445">
    <property type="entry name" value="ATase"/>
    <property type="match status" value="1"/>
</dbReference>
<dbReference type="GO" id="GO:0032259">
    <property type="term" value="P:methylation"/>
    <property type="evidence" value="ECO:0007669"/>
    <property type="project" value="UniProtKB-KW"/>
</dbReference>
<name>A0A2P6AR45_9GAMM</name>
<dbReference type="EC" id="2.1.1.63" evidence="8"/>
<dbReference type="InterPro" id="IPR001497">
    <property type="entry name" value="MethylDNA_cys_MeTrfase_AS"/>
</dbReference>
<dbReference type="SUPFAM" id="SSF46767">
    <property type="entry name" value="Methylated DNA-protein cysteine methyltransferase, C-terminal domain"/>
    <property type="match status" value="1"/>
</dbReference>
<gene>
    <name evidence="10" type="ORF">C5O18_08180</name>
</gene>
<dbReference type="PANTHER" id="PTHR10815:SF5">
    <property type="entry name" value="METHYLATED-DNA--PROTEIN-CYSTEINE METHYLTRANSFERASE"/>
    <property type="match status" value="1"/>
</dbReference>
<evidence type="ECO:0000313" key="10">
    <source>
        <dbReference type="EMBL" id="PQA35112.1"/>
    </source>
</evidence>
<comment type="function">
    <text evidence="8">Involved in the cellular defense against the biological effects of O6-methylguanine (O6-MeG) and O4-methylthymine (O4-MeT) in DNA. Repairs the methylated nucleobase in DNA by stoichiometrically transferring the methyl group to a cysteine residue in the enzyme. This is a suicide reaction: the enzyme is irreversibly inactivated.</text>
</comment>
<keyword evidence="4 8" id="KW-0808">Transferase</keyword>
<dbReference type="NCBIfam" id="TIGR00589">
    <property type="entry name" value="ogt"/>
    <property type="match status" value="1"/>
</dbReference>
<comment type="catalytic activity">
    <reaction evidence="1 8">
        <text>a 4-O-methyl-thymidine in DNA + L-cysteinyl-[protein] = a thymidine in DNA + S-methyl-L-cysteinyl-[protein]</text>
        <dbReference type="Rhea" id="RHEA:53428"/>
        <dbReference type="Rhea" id="RHEA-COMP:10131"/>
        <dbReference type="Rhea" id="RHEA-COMP:10132"/>
        <dbReference type="Rhea" id="RHEA-COMP:13555"/>
        <dbReference type="Rhea" id="RHEA-COMP:13556"/>
        <dbReference type="ChEBI" id="CHEBI:29950"/>
        <dbReference type="ChEBI" id="CHEBI:82612"/>
        <dbReference type="ChEBI" id="CHEBI:137386"/>
        <dbReference type="ChEBI" id="CHEBI:137387"/>
        <dbReference type="EC" id="2.1.1.63"/>
    </reaction>
</comment>
<dbReference type="OrthoDB" id="9802228at2"/>
<dbReference type="InterPro" id="IPR014048">
    <property type="entry name" value="MethylDNA_cys_MeTrfase_DNA-bd"/>
</dbReference>
<dbReference type="PROSITE" id="PS00374">
    <property type="entry name" value="MGMT"/>
    <property type="match status" value="1"/>
</dbReference>
<comment type="caution">
    <text evidence="10">The sequence shown here is derived from an EMBL/GenBank/DDBJ whole genome shotgun (WGS) entry which is preliminary data.</text>
</comment>
<evidence type="ECO:0000313" key="11">
    <source>
        <dbReference type="Proteomes" id="UP000243900"/>
    </source>
</evidence>
<dbReference type="GO" id="GO:0003908">
    <property type="term" value="F:methylated-DNA-[protein]-cysteine S-methyltransferase activity"/>
    <property type="evidence" value="ECO:0007669"/>
    <property type="project" value="UniProtKB-UniRule"/>
</dbReference>
<dbReference type="Pfam" id="PF01035">
    <property type="entry name" value="DNA_binding_1"/>
    <property type="match status" value="1"/>
</dbReference>
<keyword evidence="2 8" id="KW-0963">Cytoplasm</keyword>
<comment type="catalytic activity">
    <reaction evidence="7 8">
        <text>a 6-O-methyl-2'-deoxyguanosine in DNA + L-cysteinyl-[protein] = S-methyl-L-cysteinyl-[protein] + a 2'-deoxyguanosine in DNA</text>
        <dbReference type="Rhea" id="RHEA:24000"/>
        <dbReference type="Rhea" id="RHEA-COMP:10131"/>
        <dbReference type="Rhea" id="RHEA-COMP:10132"/>
        <dbReference type="Rhea" id="RHEA-COMP:11367"/>
        <dbReference type="Rhea" id="RHEA-COMP:11368"/>
        <dbReference type="ChEBI" id="CHEBI:29950"/>
        <dbReference type="ChEBI" id="CHEBI:82612"/>
        <dbReference type="ChEBI" id="CHEBI:85445"/>
        <dbReference type="ChEBI" id="CHEBI:85448"/>
        <dbReference type="EC" id="2.1.1.63"/>
    </reaction>
</comment>
<reference evidence="11" key="1">
    <citation type="submission" date="2018-02" db="EMBL/GenBank/DDBJ databases">
        <title>Genome sequencing of Solimonas sp. HR-BB.</title>
        <authorList>
            <person name="Lee Y."/>
            <person name="Jeon C.O."/>
        </authorList>
    </citation>
    <scope>NUCLEOTIDE SEQUENCE [LARGE SCALE GENOMIC DNA]</scope>
    <source>
        <strain evidence="11">HR-E</strain>
    </source>
</reference>
<dbReference type="GO" id="GO:0005737">
    <property type="term" value="C:cytoplasm"/>
    <property type="evidence" value="ECO:0007669"/>
    <property type="project" value="UniProtKB-SubCell"/>
</dbReference>
<dbReference type="EMBL" id="PTQZ01000221">
    <property type="protein sequence ID" value="PQA35112.1"/>
    <property type="molecule type" value="Genomic_DNA"/>
</dbReference>
<keyword evidence="11" id="KW-1185">Reference proteome</keyword>
<keyword evidence="5 8" id="KW-0227">DNA damage</keyword>
<evidence type="ECO:0000256" key="3">
    <source>
        <dbReference type="ARBA" id="ARBA00022603"/>
    </source>
</evidence>
<evidence type="ECO:0000256" key="8">
    <source>
        <dbReference type="HAMAP-Rule" id="MF_00772"/>
    </source>
</evidence>
<dbReference type="Proteomes" id="UP000243900">
    <property type="component" value="Unassembled WGS sequence"/>
</dbReference>
<dbReference type="InterPro" id="IPR036388">
    <property type="entry name" value="WH-like_DNA-bd_sf"/>
</dbReference>
<evidence type="ECO:0000256" key="6">
    <source>
        <dbReference type="ARBA" id="ARBA00023204"/>
    </source>
</evidence>
<comment type="miscellaneous">
    <text evidence="8">This enzyme catalyzes only one turnover and therefore is not strictly catalytic. According to one definition, an enzyme is a biocatalyst that acts repeatedly and over many reaction cycles.</text>
</comment>
<proteinExistence type="inferred from homology"/>
<keyword evidence="3 8" id="KW-0489">Methyltransferase</keyword>
<feature type="active site" description="Nucleophile; methyl group acceptor" evidence="8">
    <location>
        <position position="124"/>
    </location>
</feature>
<dbReference type="PANTHER" id="PTHR10815">
    <property type="entry name" value="METHYLATED-DNA--PROTEIN-CYSTEINE METHYLTRANSFERASE"/>
    <property type="match status" value="1"/>
</dbReference>
<accession>A0A2P6AR45</accession>
<dbReference type="FunFam" id="1.10.10.10:FF:000337">
    <property type="entry name" value="Methylated-DNA--protein-cysteine methyltransferase"/>
    <property type="match status" value="1"/>
</dbReference>
<organism evidence="10 11">
    <name type="scientific">Amnimonas aquatica</name>
    <dbReference type="NCBI Taxonomy" id="2094561"/>
    <lineage>
        <taxon>Bacteria</taxon>
        <taxon>Pseudomonadati</taxon>
        <taxon>Pseudomonadota</taxon>
        <taxon>Gammaproteobacteria</taxon>
        <taxon>Moraxellales</taxon>
        <taxon>Moraxellaceae</taxon>
        <taxon>Amnimonas</taxon>
    </lineage>
</organism>
<keyword evidence="6 8" id="KW-0234">DNA repair</keyword>
<dbReference type="InterPro" id="IPR036217">
    <property type="entry name" value="MethylDNA_cys_MeTrfase_DNAb"/>
</dbReference>
<comment type="similarity">
    <text evidence="8">Belongs to the MGMT family.</text>
</comment>
<dbReference type="HAMAP" id="MF_00772">
    <property type="entry name" value="OGT"/>
    <property type="match status" value="1"/>
</dbReference>
<evidence type="ECO:0000256" key="7">
    <source>
        <dbReference type="ARBA" id="ARBA00049348"/>
    </source>
</evidence>
<evidence type="ECO:0000256" key="5">
    <source>
        <dbReference type="ARBA" id="ARBA00022763"/>
    </source>
</evidence>
<sequence length="160" mass="17557">MLIITDAKGQLRALDWHDHEERMRLLLRRQYPGQPVRLRETREASAATPALLAYFAGDVAAVDTLPVALGGTDFQRQVWLALRGIPGGETISYRELADHIGRPAAVRAVGLANGANPVSIVLPCHRVIGSNRSLTGYGGGLWRKEWLLRHEGGMGQRGLF</sequence>
<evidence type="ECO:0000256" key="4">
    <source>
        <dbReference type="ARBA" id="ARBA00022679"/>
    </source>
</evidence>